<feature type="non-terminal residue" evidence="1">
    <location>
        <position position="98"/>
    </location>
</feature>
<dbReference type="Proteomes" id="UP000479000">
    <property type="component" value="Unassembled WGS sequence"/>
</dbReference>
<reference evidence="1 2" key="1">
    <citation type="submission" date="2020-02" db="EMBL/GenBank/DDBJ databases">
        <authorList>
            <person name="Ferguson B K."/>
        </authorList>
    </citation>
    <scope>NUCLEOTIDE SEQUENCE [LARGE SCALE GENOMIC DNA]</scope>
</reference>
<gene>
    <name evidence="1" type="ORF">NTEN_LOCUS14268</name>
</gene>
<sequence length="98" mass="10909">MAFSIRPVGVICRLFNVPAIDKQLSDPVRRSRINKPARMAFFSREWRRNKTGADMAPYASFGGVSRRQSTLAISQEDSTTTTCSLMDCPDLPISQPVS</sequence>
<evidence type="ECO:0000313" key="2">
    <source>
        <dbReference type="Proteomes" id="UP000479000"/>
    </source>
</evidence>
<keyword evidence="2" id="KW-1185">Reference proteome</keyword>
<name>A0A6H5H149_9HEMI</name>
<dbReference type="EMBL" id="CADCXU010021484">
    <property type="protein sequence ID" value="CAB0009092.1"/>
    <property type="molecule type" value="Genomic_DNA"/>
</dbReference>
<evidence type="ECO:0000313" key="1">
    <source>
        <dbReference type="EMBL" id="CAB0009092.1"/>
    </source>
</evidence>
<proteinExistence type="predicted"/>
<dbReference type="AlphaFoldDB" id="A0A6H5H149"/>
<organism evidence="1 2">
    <name type="scientific">Nesidiocoris tenuis</name>
    <dbReference type="NCBI Taxonomy" id="355587"/>
    <lineage>
        <taxon>Eukaryota</taxon>
        <taxon>Metazoa</taxon>
        <taxon>Ecdysozoa</taxon>
        <taxon>Arthropoda</taxon>
        <taxon>Hexapoda</taxon>
        <taxon>Insecta</taxon>
        <taxon>Pterygota</taxon>
        <taxon>Neoptera</taxon>
        <taxon>Paraneoptera</taxon>
        <taxon>Hemiptera</taxon>
        <taxon>Heteroptera</taxon>
        <taxon>Panheteroptera</taxon>
        <taxon>Cimicomorpha</taxon>
        <taxon>Miridae</taxon>
        <taxon>Dicyphina</taxon>
        <taxon>Nesidiocoris</taxon>
    </lineage>
</organism>
<accession>A0A6H5H149</accession>
<protein>
    <submittedName>
        <fullName evidence="1">Uncharacterized protein</fullName>
    </submittedName>
</protein>